<comment type="subcellular location">
    <subcellularLocation>
        <location evidence="1">Cell membrane</location>
        <topology evidence="1">Multi-pass membrane protein</topology>
    </subcellularLocation>
</comment>
<evidence type="ECO:0000256" key="6">
    <source>
        <dbReference type="ARBA" id="ARBA00023136"/>
    </source>
</evidence>
<keyword evidence="8 9" id="KW-0807">Transducer</keyword>
<keyword evidence="3 9" id="KW-0812">Transmembrane</keyword>
<accession>A0A3P9NAB2</accession>
<reference evidence="13" key="1">
    <citation type="submission" date="2013-11" db="EMBL/GenBank/DDBJ databases">
        <title>The genomic landscape of the Guanapo guppy.</title>
        <authorList>
            <person name="Kuenstner A."/>
            <person name="Dreyer C."/>
        </authorList>
    </citation>
    <scope>NUCLEOTIDE SEQUENCE</scope>
    <source>
        <strain evidence="13">Guanapo</strain>
    </source>
</reference>
<evidence type="ECO:0000256" key="9">
    <source>
        <dbReference type="RuleBase" id="RU000688"/>
    </source>
</evidence>
<dbReference type="InterPro" id="IPR017452">
    <property type="entry name" value="GPCR_Rhodpsn_7TM"/>
</dbReference>
<evidence type="ECO:0000313" key="13">
    <source>
        <dbReference type="Proteomes" id="UP000242638"/>
    </source>
</evidence>
<feature type="transmembrane region" description="Helical" evidence="10">
    <location>
        <begin position="114"/>
        <end position="141"/>
    </location>
</feature>
<keyword evidence="4 10" id="KW-1133">Transmembrane helix</keyword>
<comment type="similarity">
    <text evidence="9">Belongs to the G-protein coupled receptor 1 family.</text>
</comment>
<dbReference type="Ensembl" id="ENSPRET00000006564.1">
    <property type="protein sequence ID" value="ENSPREP00000006477.1"/>
    <property type="gene ID" value="ENSPREG00000004492.1"/>
</dbReference>
<evidence type="ECO:0000256" key="10">
    <source>
        <dbReference type="SAM" id="Phobius"/>
    </source>
</evidence>
<dbReference type="GO" id="GO:0005886">
    <property type="term" value="C:plasma membrane"/>
    <property type="evidence" value="ECO:0007669"/>
    <property type="project" value="UniProtKB-SubCell"/>
</dbReference>
<dbReference type="Pfam" id="PF00001">
    <property type="entry name" value="7tm_1"/>
    <property type="match status" value="1"/>
</dbReference>
<dbReference type="PRINTS" id="PR00237">
    <property type="entry name" value="GPCRRHODOPSN"/>
</dbReference>
<dbReference type="AlphaFoldDB" id="A0A3P9NAB2"/>
<dbReference type="Gene3D" id="1.20.1070.10">
    <property type="entry name" value="Rhodopsin 7-helix transmembrane proteins"/>
    <property type="match status" value="1"/>
</dbReference>
<keyword evidence="2" id="KW-1003">Cell membrane</keyword>
<dbReference type="PANTHER" id="PTHR22752:SF14">
    <property type="entry name" value="G-PROTEIN COUPLED RECEPTORS FAMILY 1 PROFILE DOMAIN-CONTAINING PROTEIN"/>
    <property type="match status" value="1"/>
</dbReference>
<dbReference type="PROSITE" id="PS50262">
    <property type="entry name" value="G_PROTEIN_RECEP_F1_2"/>
    <property type="match status" value="1"/>
</dbReference>
<dbReference type="GO" id="GO:0004930">
    <property type="term" value="F:G protein-coupled receptor activity"/>
    <property type="evidence" value="ECO:0007669"/>
    <property type="project" value="UniProtKB-KW"/>
</dbReference>
<evidence type="ECO:0000256" key="4">
    <source>
        <dbReference type="ARBA" id="ARBA00022989"/>
    </source>
</evidence>
<keyword evidence="7 9" id="KW-0675">Receptor</keyword>
<name>A0A3P9NAB2_POERE</name>
<evidence type="ECO:0000256" key="3">
    <source>
        <dbReference type="ARBA" id="ARBA00022692"/>
    </source>
</evidence>
<organism evidence="12 13">
    <name type="scientific">Poecilia reticulata</name>
    <name type="common">Guppy</name>
    <name type="synonym">Acanthophacelus reticulatus</name>
    <dbReference type="NCBI Taxonomy" id="8081"/>
    <lineage>
        <taxon>Eukaryota</taxon>
        <taxon>Metazoa</taxon>
        <taxon>Chordata</taxon>
        <taxon>Craniata</taxon>
        <taxon>Vertebrata</taxon>
        <taxon>Euteleostomi</taxon>
        <taxon>Actinopterygii</taxon>
        <taxon>Neopterygii</taxon>
        <taxon>Teleostei</taxon>
        <taxon>Neoteleostei</taxon>
        <taxon>Acanthomorphata</taxon>
        <taxon>Ovalentaria</taxon>
        <taxon>Atherinomorphae</taxon>
        <taxon>Cyprinodontiformes</taxon>
        <taxon>Poeciliidae</taxon>
        <taxon>Poeciliinae</taxon>
        <taxon>Poecilia</taxon>
    </lineage>
</organism>
<dbReference type="OMA" id="VCLYETF"/>
<dbReference type="PANTHER" id="PTHR22752">
    <property type="entry name" value="G PROTEIN-COUPLED RECEPTOR"/>
    <property type="match status" value="1"/>
</dbReference>
<evidence type="ECO:0000313" key="12">
    <source>
        <dbReference type="Ensembl" id="ENSPREP00000006477.1"/>
    </source>
</evidence>
<dbReference type="SUPFAM" id="SSF81321">
    <property type="entry name" value="Family A G protein-coupled receptor-like"/>
    <property type="match status" value="1"/>
</dbReference>
<sequence>MSMVLSGTAAVFGNIFILTVLLLNKQLQSNTLVLTLSFSLSDLAIGLLIIPFGVYNSVSSTVYPSKSDLCQWSGFILLLLQSSSIQSLTWVTVDRFMEICFALNYSNIWTTRRSSFLLALMWLFCILIASLPIMGFGSYAYSKTRFLCCPEFIPQNKHFVMVWMVTTIMMPIFTMCSVHGYMIYVARKQARRGMFVSTERHCVNVPAKIYLKGSMVMITNSYLMICWLPYIAVCVYETLSGQQSSAASSALSICLVLSSAALNPWVIYMTHRRYRSAVRQSLGKLH</sequence>
<feature type="domain" description="G-protein coupled receptors family 1 profile" evidence="11">
    <location>
        <begin position="13"/>
        <end position="267"/>
    </location>
</feature>
<evidence type="ECO:0000259" key="11">
    <source>
        <dbReference type="PROSITE" id="PS50262"/>
    </source>
</evidence>
<feature type="transmembrane region" description="Helical" evidence="10">
    <location>
        <begin position="161"/>
        <end position="184"/>
    </location>
</feature>
<dbReference type="Proteomes" id="UP000242638">
    <property type="component" value="Unassembled WGS sequence"/>
</dbReference>
<evidence type="ECO:0000256" key="5">
    <source>
        <dbReference type="ARBA" id="ARBA00023040"/>
    </source>
</evidence>
<reference evidence="12" key="2">
    <citation type="submission" date="2025-08" db="UniProtKB">
        <authorList>
            <consortium name="Ensembl"/>
        </authorList>
    </citation>
    <scope>IDENTIFICATION</scope>
    <source>
        <strain evidence="12">Guanapo</strain>
    </source>
</reference>
<evidence type="ECO:0000256" key="2">
    <source>
        <dbReference type="ARBA" id="ARBA00022475"/>
    </source>
</evidence>
<dbReference type="InterPro" id="IPR000276">
    <property type="entry name" value="GPCR_Rhodpsn"/>
</dbReference>
<feature type="transmembrane region" description="Helical" evidence="10">
    <location>
        <begin position="245"/>
        <end position="266"/>
    </location>
</feature>
<feature type="transmembrane region" description="Helical" evidence="10">
    <location>
        <begin position="6"/>
        <end position="24"/>
    </location>
</feature>
<proteinExistence type="inferred from homology"/>
<dbReference type="GeneTree" id="ENSGT00940000166602"/>
<reference evidence="12" key="3">
    <citation type="submission" date="2025-09" db="UniProtKB">
        <authorList>
            <consortium name="Ensembl"/>
        </authorList>
    </citation>
    <scope>IDENTIFICATION</scope>
    <source>
        <strain evidence="12">Guanapo</strain>
    </source>
</reference>
<evidence type="ECO:0000256" key="8">
    <source>
        <dbReference type="ARBA" id="ARBA00023224"/>
    </source>
</evidence>
<evidence type="ECO:0000256" key="7">
    <source>
        <dbReference type="ARBA" id="ARBA00023170"/>
    </source>
</evidence>
<dbReference type="PROSITE" id="PS00237">
    <property type="entry name" value="G_PROTEIN_RECEP_F1_1"/>
    <property type="match status" value="1"/>
</dbReference>
<protein>
    <submittedName>
        <fullName evidence="12">Adenosine receptor A3-like</fullName>
    </submittedName>
</protein>
<feature type="transmembrane region" description="Helical" evidence="10">
    <location>
        <begin position="31"/>
        <end position="52"/>
    </location>
</feature>
<keyword evidence="6 10" id="KW-0472">Membrane</keyword>
<feature type="transmembrane region" description="Helical" evidence="10">
    <location>
        <begin position="72"/>
        <end position="93"/>
    </location>
</feature>
<keyword evidence="5 9" id="KW-0297">G-protein coupled receptor</keyword>
<dbReference type="CDD" id="cd00637">
    <property type="entry name" value="7tm_classA_rhodopsin-like"/>
    <property type="match status" value="1"/>
</dbReference>
<keyword evidence="13" id="KW-1185">Reference proteome</keyword>
<evidence type="ECO:0000256" key="1">
    <source>
        <dbReference type="ARBA" id="ARBA00004651"/>
    </source>
</evidence>